<organism evidence="1 2">
    <name type="scientific">Leucobacter luti</name>
    <dbReference type="NCBI Taxonomy" id="340320"/>
    <lineage>
        <taxon>Bacteria</taxon>
        <taxon>Bacillati</taxon>
        <taxon>Actinomycetota</taxon>
        <taxon>Actinomycetes</taxon>
        <taxon>Micrococcales</taxon>
        <taxon>Microbacteriaceae</taxon>
        <taxon>Leucobacter</taxon>
    </lineage>
</organism>
<sequence length="333" mass="37368">MITETLKFSDAIELAKLGSEPLSVLLGNGFSRACRDDTFNYGSLWDRADFTLTGEKVEIEEAMNSKDFETVIRRLDRCANLLAVYGGDSEIIGQIEADSTAIRTGLAAAIARLHPAHAWTLDSEERRNVNEFLAHFTSLFTTNYDLLLYWAVNHAASQSVPKDDGFRGSYDNGFKWRLSNSQKIYYLHGAIHLFEESSVTTKAARQDGLIMDEIRDRIALQQHPLIVTEGSSIDKRVRIEESKYLSNCYDQLGSLSGALFIHGSSLSSNDEHLFNQITREESGITTLFVSVRPGSSEAQIRVRAHDLSKKRRSNGGTPLKLHFYDAESAHVWR</sequence>
<keyword evidence="2" id="KW-1185">Reference proteome</keyword>
<comment type="caution">
    <text evidence="1">The sequence shown here is derived from an EMBL/GenBank/DDBJ whole genome shotgun (WGS) entry which is preliminary data.</text>
</comment>
<protein>
    <submittedName>
        <fullName evidence="1">Uncharacterized protein DUF4917</fullName>
    </submittedName>
</protein>
<reference evidence="1 2" key="1">
    <citation type="submission" date="2019-03" db="EMBL/GenBank/DDBJ databases">
        <title>Genomic analyses of the natural microbiome of Caenorhabditis elegans.</title>
        <authorList>
            <person name="Samuel B."/>
        </authorList>
    </citation>
    <scope>NUCLEOTIDE SEQUENCE [LARGE SCALE GENOMIC DNA]</scope>
    <source>
        <strain evidence="1 2">JUb18</strain>
    </source>
</reference>
<dbReference type="EMBL" id="SNYA01000007">
    <property type="protein sequence ID" value="TDP90247.1"/>
    <property type="molecule type" value="Genomic_DNA"/>
</dbReference>
<name>A0A4R6RV27_9MICO</name>
<dbReference type="InterPro" id="IPR032581">
    <property type="entry name" value="DUF4917"/>
</dbReference>
<evidence type="ECO:0000313" key="2">
    <source>
        <dbReference type="Proteomes" id="UP000295601"/>
    </source>
</evidence>
<dbReference type="OrthoDB" id="828244at2"/>
<gene>
    <name evidence="1" type="ORF">EDF62_2815</name>
</gene>
<evidence type="ECO:0000313" key="1">
    <source>
        <dbReference type="EMBL" id="TDP90247.1"/>
    </source>
</evidence>
<dbReference type="Pfam" id="PF16263">
    <property type="entry name" value="DUF4917"/>
    <property type="match status" value="1"/>
</dbReference>
<dbReference type="Proteomes" id="UP000295601">
    <property type="component" value="Unassembled WGS sequence"/>
</dbReference>
<dbReference type="AlphaFoldDB" id="A0A4R6RV27"/>
<proteinExistence type="predicted"/>
<dbReference type="RefSeq" id="WP_133617440.1">
    <property type="nucleotide sequence ID" value="NZ_SNYA01000007.1"/>
</dbReference>
<accession>A0A4R6RV27</accession>